<dbReference type="SUPFAM" id="SSF117281">
    <property type="entry name" value="Kelch motif"/>
    <property type="match status" value="1"/>
</dbReference>
<reference evidence="1 2" key="1">
    <citation type="submission" date="2021-05" db="EMBL/GenBank/DDBJ databases">
        <title>A Polyphasic approach of four new species of the genus Ohtaekwangia: Ohtaekwangia histidinii sp. nov., Ohtaekwangia cretensis sp. nov., Ohtaekwangia indiensis sp. nov., Ohtaekwangia reichenbachii sp. nov. from diverse environment.</title>
        <authorList>
            <person name="Octaviana S."/>
        </authorList>
    </citation>
    <scope>NUCLEOTIDE SEQUENCE [LARGE SCALE GENOMIC DNA]</scope>
    <source>
        <strain evidence="1 2">PWU37</strain>
    </source>
</reference>
<dbReference type="EMBL" id="JAHESC010000033">
    <property type="protein sequence ID" value="MBT1688960.1"/>
    <property type="molecule type" value="Genomic_DNA"/>
</dbReference>
<dbReference type="PANTHER" id="PTHR35807">
    <property type="entry name" value="TRANSCRIPTIONAL REGULATOR REDD-RELATED"/>
    <property type="match status" value="1"/>
</dbReference>
<dbReference type="InterPro" id="IPR015915">
    <property type="entry name" value="Kelch-typ_b-propeller"/>
</dbReference>
<keyword evidence="2" id="KW-1185">Reference proteome</keyword>
<proteinExistence type="predicted"/>
<dbReference type="Proteomes" id="UP001319180">
    <property type="component" value="Unassembled WGS sequence"/>
</dbReference>
<organism evidence="1 2">
    <name type="scientific">Dawidia soli</name>
    <dbReference type="NCBI Taxonomy" id="2782352"/>
    <lineage>
        <taxon>Bacteria</taxon>
        <taxon>Pseudomonadati</taxon>
        <taxon>Bacteroidota</taxon>
        <taxon>Cytophagia</taxon>
        <taxon>Cytophagales</taxon>
        <taxon>Chryseotaleaceae</taxon>
        <taxon>Dawidia</taxon>
    </lineage>
</organism>
<dbReference type="RefSeq" id="WP_254092186.1">
    <property type="nucleotide sequence ID" value="NZ_JAHESC010000033.1"/>
</dbReference>
<dbReference type="GO" id="GO:0003677">
    <property type="term" value="F:DNA binding"/>
    <property type="evidence" value="ECO:0007669"/>
    <property type="project" value="TreeGrafter"/>
</dbReference>
<protein>
    <submittedName>
        <fullName evidence="1">Uncharacterized protein</fullName>
    </submittedName>
</protein>
<sequence>MSSLRLPVYTVLVLIYSIGTFAQNKYPETTYGLEFASHEVAKDFRTSLNLTPASAFQTSDDIEVSFTFRLKRLFNTYGYVMRIVANDSLNFDLVSSPETEGFHDFNFIINNQKTDVYFDYEELGIKRFEWGNRPFPWATITIRFDTRKNLVSITWNNKVKTHAFPAAQIKQFRLFFGSHDFGKFKTADVPPMIIKDIRISLDGGRNRLAWDLRNHGTNEVYDNTLEHLAQVRNPIWLIDRHITWSHKTEFKTGKYPSAAFDPTTGNLYISDIKNLTTFNTLTGILEKVNAAEGNVAYIDANQLVYVPETGELINYDFRSNVYSHFDFANSTWENGLKMYKQPHYWHNNKFYNPFDSTLYTFGGYGYYVYKNKFRRYNAKKHAWESVQTAGDSIPPRYLSALGLTASQTTAYIFGGYGSESGKQELFPQSYYDLYSYDLKTHTVKKVWEFKEHGDEEIAFSNSLIVNEADSCFYVLSFPKNKYHGSLRLRKYLLSDARYTGFADSIPFQFHDEYSFCDLFLSKATQELIAVTAHKNAKPDTAYTVHVYSISYPPLRKEDVVQAAGSRQHAGNYWIIGIAGILGIALAYQLLSKRRVGQPHAVFTGDKITLQPLSDPDPIGHLVKGTEIINALPEDRKIVSTVFLFGDFQVFDKNGNDITSKFSTTLKELFVLLVLSSVKQEKGISTASLREHLWSEKDEISARNNRNVTITKLRAIFEEIGDIKIENTHNYVRLVIGEGVFCDYQIASKILHSAGDITHQTVDILMRCVKRGNLVPNLTAGWLDNYKSDVSNMVIDSLLAYSQKLDVNRHDHALLEIADIIFKYDSINQEALVLKCSILNNKGKYSLAKTWYDHFVKEYKALYAENYPKTFEQVIS</sequence>
<dbReference type="GO" id="GO:0006355">
    <property type="term" value="P:regulation of DNA-templated transcription"/>
    <property type="evidence" value="ECO:0007669"/>
    <property type="project" value="TreeGrafter"/>
</dbReference>
<gene>
    <name evidence="1" type="ORF">KK078_20515</name>
</gene>
<dbReference type="InterPro" id="IPR051677">
    <property type="entry name" value="AfsR-DnrI-RedD_regulator"/>
</dbReference>
<evidence type="ECO:0000313" key="2">
    <source>
        <dbReference type="Proteomes" id="UP001319180"/>
    </source>
</evidence>
<dbReference type="Gene3D" id="2.120.10.80">
    <property type="entry name" value="Kelch-type beta propeller"/>
    <property type="match status" value="1"/>
</dbReference>
<accession>A0AAP2DDX0</accession>
<dbReference type="PANTHER" id="PTHR35807:SF1">
    <property type="entry name" value="TRANSCRIPTIONAL REGULATOR REDD"/>
    <property type="match status" value="1"/>
</dbReference>
<evidence type="ECO:0000313" key="1">
    <source>
        <dbReference type="EMBL" id="MBT1688960.1"/>
    </source>
</evidence>
<name>A0AAP2DDX0_9BACT</name>
<dbReference type="AlphaFoldDB" id="A0AAP2DDX0"/>
<comment type="caution">
    <text evidence="1">The sequence shown here is derived from an EMBL/GenBank/DDBJ whole genome shotgun (WGS) entry which is preliminary data.</text>
</comment>